<dbReference type="AlphaFoldDB" id="E9H9L8"/>
<comment type="similarity">
    <text evidence="2">Belongs to the ammonia transporter channel (TC 1.A.11.2) family.</text>
</comment>
<dbReference type="GO" id="GO:0097272">
    <property type="term" value="P:ammonium homeostasis"/>
    <property type="evidence" value="ECO:0000318"/>
    <property type="project" value="GO_Central"/>
</dbReference>
<keyword evidence="5 8" id="KW-1133">Transmembrane helix</keyword>
<evidence type="ECO:0000259" key="9">
    <source>
        <dbReference type="Pfam" id="PF00909"/>
    </source>
</evidence>
<keyword evidence="6 8" id="KW-0472">Membrane</keyword>
<dbReference type="OMA" id="WFLYNAM"/>
<evidence type="ECO:0000256" key="4">
    <source>
        <dbReference type="ARBA" id="ARBA00022692"/>
    </source>
</evidence>
<evidence type="ECO:0000256" key="3">
    <source>
        <dbReference type="ARBA" id="ARBA00022448"/>
    </source>
</evidence>
<dbReference type="Pfam" id="PF00909">
    <property type="entry name" value="Ammonium_transp"/>
    <property type="match status" value="1"/>
</dbReference>
<feature type="transmembrane region" description="Helical" evidence="8">
    <location>
        <begin position="251"/>
        <end position="273"/>
    </location>
</feature>
<dbReference type="InterPro" id="IPR024041">
    <property type="entry name" value="NH4_transpt_AmtB-like_dom"/>
</dbReference>
<dbReference type="EMBL" id="GL732609">
    <property type="protein sequence ID" value="EFX71522.1"/>
    <property type="molecule type" value="Genomic_DNA"/>
</dbReference>
<feature type="domain" description="Ammonium transporter AmtB-like" evidence="9">
    <location>
        <begin position="34"/>
        <end position="429"/>
    </location>
</feature>
<feature type="transmembrane region" description="Helical" evidence="8">
    <location>
        <begin position="381"/>
        <end position="402"/>
    </location>
</feature>
<comment type="subcellular location">
    <subcellularLocation>
        <location evidence="1">Membrane</location>
        <topology evidence="1">Multi-pass membrane protein</topology>
    </subcellularLocation>
</comment>
<dbReference type="STRING" id="6669.E9H9L8"/>
<dbReference type="Proteomes" id="UP000000305">
    <property type="component" value="Unassembled WGS sequence"/>
</dbReference>
<evidence type="ECO:0000313" key="11">
    <source>
        <dbReference type="Proteomes" id="UP000000305"/>
    </source>
</evidence>
<dbReference type="InterPro" id="IPR029020">
    <property type="entry name" value="Ammonium/urea_transptr"/>
</dbReference>
<feature type="transmembrane region" description="Helical" evidence="8">
    <location>
        <begin position="312"/>
        <end position="331"/>
    </location>
</feature>
<dbReference type="PhylomeDB" id="E9H9L8"/>
<evidence type="ECO:0000256" key="1">
    <source>
        <dbReference type="ARBA" id="ARBA00004141"/>
    </source>
</evidence>
<accession>E9H9L8</accession>
<feature type="transmembrane region" description="Helical" evidence="8">
    <location>
        <begin position="139"/>
        <end position="160"/>
    </location>
</feature>
<reference evidence="10 11" key="1">
    <citation type="journal article" date="2011" name="Science">
        <title>The ecoresponsive genome of Daphnia pulex.</title>
        <authorList>
            <person name="Colbourne J.K."/>
            <person name="Pfrender M.E."/>
            <person name="Gilbert D."/>
            <person name="Thomas W.K."/>
            <person name="Tucker A."/>
            <person name="Oakley T.H."/>
            <person name="Tokishita S."/>
            <person name="Aerts A."/>
            <person name="Arnold G.J."/>
            <person name="Basu M.K."/>
            <person name="Bauer D.J."/>
            <person name="Caceres C.E."/>
            <person name="Carmel L."/>
            <person name="Casola C."/>
            <person name="Choi J.H."/>
            <person name="Detter J.C."/>
            <person name="Dong Q."/>
            <person name="Dusheyko S."/>
            <person name="Eads B.D."/>
            <person name="Frohlich T."/>
            <person name="Geiler-Samerotte K.A."/>
            <person name="Gerlach D."/>
            <person name="Hatcher P."/>
            <person name="Jogdeo S."/>
            <person name="Krijgsveld J."/>
            <person name="Kriventseva E.V."/>
            <person name="Kultz D."/>
            <person name="Laforsch C."/>
            <person name="Lindquist E."/>
            <person name="Lopez J."/>
            <person name="Manak J.R."/>
            <person name="Muller J."/>
            <person name="Pangilinan J."/>
            <person name="Patwardhan R.P."/>
            <person name="Pitluck S."/>
            <person name="Pritham E.J."/>
            <person name="Rechtsteiner A."/>
            <person name="Rho M."/>
            <person name="Rogozin I.B."/>
            <person name="Sakarya O."/>
            <person name="Salamov A."/>
            <person name="Schaack S."/>
            <person name="Shapiro H."/>
            <person name="Shiga Y."/>
            <person name="Skalitzky C."/>
            <person name="Smith Z."/>
            <person name="Souvorov A."/>
            <person name="Sung W."/>
            <person name="Tang Z."/>
            <person name="Tsuchiya D."/>
            <person name="Tu H."/>
            <person name="Vos H."/>
            <person name="Wang M."/>
            <person name="Wolf Y.I."/>
            <person name="Yamagata H."/>
            <person name="Yamada T."/>
            <person name="Ye Y."/>
            <person name="Shaw J.R."/>
            <person name="Andrews J."/>
            <person name="Crease T.J."/>
            <person name="Tang H."/>
            <person name="Lucas S.M."/>
            <person name="Robertson H.M."/>
            <person name="Bork P."/>
            <person name="Koonin E.V."/>
            <person name="Zdobnov E.M."/>
            <person name="Grigoriev I.V."/>
            <person name="Lynch M."/>
            <person name="Boore J.L."/>
        </authorList>
    </citation>
    <scope>NUCLEOTIDE SEQUENCE [LARGE SCALE GENOMIC DNA]</scope>
</reference>
<feature type="transmembrane region" description="Helical" evidence="8">
    <location>
        <begin position="33"/>
        <end position="52"/>
    </location>
</feature>
<dbReference type="PANTHER" id="PTHR11730">
    <property type="entry name" value="AMMONIUM TRANSPORTER"/>
    <property type="match status" value="1"/>
</dbReference>
<keyword evidence="4 8" id="KW-0812">Transmembrane</keyword>
<dbReference type="GO" id="GO:0072488">
    <property type="term" value="P:ammonium transmembrane transport"/>
    <property type="evidence" value="ECO:0000318"/>
    <property type="project" value="GO_Central"/>
</dbReference>
<evidence type="ECO:0000256" key="6">
    <source>
        <dbReference type="ARBA" id="ARBA00023136"/>
    </source>
</evidence>
<evidence type="ECO:0000256" key="7">
    <source>
        <dbReference type="ARBA" id="ARBA00023177"/>
    </source>
</evidence>
<dbReference type="GO" id="GO:0008519">
    <property type="term" value="F:ammonium channel activity"/>
    <property type="evidence" value="ECO:0000318"/>
    <property type="project" value="GO_Central"/>
</dbReference>
<keyword evidence="7" id="KW-0924">Ammonia transport</keyword>
<dbReference type="PANTHER" id="PTHR11730:SF6">
    <property type="entry name" value="AMMONIUM TRANSPORTER"/>
    <property type="match status" value="1"/>
</dbReference>
<dbReference type="InParanoid" id="E9H9L8"/>
<dbReference type="OrthoDB" id="534912at2759"/>
<dbReference type="HOGENOM" id="CLU_000445_33_1_1"/>
<name>E9H9L8_DAPPU</name>
<organism evidence="10 11">
    <name type="scientific">Daphnia pulex</name>
    <name type="common">Water flea</name>
    <dbReference type="NCBI Taxonomy" id="6669"/>
    <lineage>
        <taxon>Eukaryota</taxon>
        <taxon>Metazoa</taxon>
        <taxon>Ecdysozoa</taxon>
        <taxon>Arthropoda</taxon>
        <taxon>Crustacea</taxon>
        <taxon>Branchiopoda</taxon>
        <taxon>Diplostraca</taxon>
        <taxon>Cladocera</taxon>
        <taxon>Anomopoda</taxon>
        <taxon>Daphniidae</taxon>
        <taxon>Daphnia</taxon>
    </lineage>
</organism>
<feature type="transmembrane region" description="Helical" evidence="8">
    <location>
        <begin position="115"/>
        <end position="132"/>
    </location>
</feature>
<evidence type="ECO:0000256" key="8">
    <source>
        <dbReference type="SAM" id="Phobius"/>
    </source>
</evidence>
<evidence type="ECO:0000256" key="2">
    <source>
        <dbReference type="ARBA" id="ARBA00005887"/>
    </source>
</evidence>
<proteinExistence type="inferred from homology"/>
<feature type="transmembrane region" description="Helical" evidence="8">
    <location>
        <begin position="218"/>
        <end position="239"/>
    </location>
</feature>
<sequence length="435" mass="47566">MGSSWKMMVNETYSLLLVEQQELESFKKNMDDLFLIIMGNFVFFLQPGFFLYESGTVRQKNVVSVAFRKFINTTISSLTYFLTGFALSFGDGNGFCGFQYFALVNLPDEMMAECFFQYTFAAVASSVPSGVVHERSSTVAFVSYTALTSGFIYPIAAHWVATKNGWLSRLGFDDFAFSGVVHAMSGATCLAAAWMTGPRLDRYQSGGQRRVVISPHSVPQMILGAFVFLFGMIAFNAGSQGSISQSGDGSIIAQVTINTLICAMTSAVTGLIYHRFIVDRSKKNWNYSSCVNGSFVGMVAICAGCNQFQCGGAFALGILSYLLYLAIQAIVEKLKVDDVVDGIAIQLGGGYAGLLSVPLFKDDGLLTNPSKSSPWGLLINAGGGIVIMLWSFSITILLYIVLRYFDLHRVSPSDEKLGLDMVIHKEKAYDHTTRK</sequence>
<keyword evidence="11" id="KW-1185">Reference proteome</keyword>
<dbReference type="eggNOG" id="KOG0682">
    <property type="taxonomic scope" value="Eukaryota"/>
</dbReference>
<dbReference type="GO" id="GO:0005886">
    <property type="term" value="C:plasma membrane"/>
    <property type="evidence" value="ECO:0000318"/>
    <property type="project" value="GO_Central"/>
</dbReference>
<evidence type="ECO:0000313" key="10">
    <source>
        <dbReference type="EMBL" id="EFX71522.1"/>
    </source>
</evidence>
<dbReference type="Gene3D" id="1.10.3430.10">
    <property type="entry name" value="Ammonium transporter AmtB like domains"/>
    <property type="match status" value="1"/>
</dbReference>
<feature type="transmembrane region" description="Helical" evidence="8">
    <location>
        <begin position="175"/>
        <end position="197"/>
    </location>
</feature>
<dbReference type="SUPFAM" id="SSF111352">
    <property type="entry name" value="Ammonium transporter"/>
    <property type="match status" value="1"/>
</dbReference>
<dbReference type="FunFam" id="1.10.3430.10:FF:000025">
    <property type="entry name" value="Ammonium transporter, splicing variant"/>
    <property type="match status" value="1"/>
</dbReference>
<keyword evidence="3" id="KW-0813">Transport</keyword>
<feature type="transmembrane region" description="Helical" evidence="8">
    <location>
        <begin position="78"/>
        <end position="103"/>
    </location>
</feature>
<evidence type="ECO:0000256" key="5">
    <source>
        <dbReference type="ARBA" id="ARBA00022989"/>
    </source>
</evidence>
<dbReference type="FunCoup" id="E9H9L8">
    <property type="interactions" value="5"/>
</dbReference>
<dbReference type="KEGG" id="dpx:DAPPUDRAFT_327164"/>
<protein>
    <recommendedName>
        <fullName evidence="9">Ammonium transporter AmtB-like domain-containing protein</fullName>
    </recommendedName>
</protein>
<gene>
    <name evidence="10" type="ORF">DAPPUDRAFT_327164</name>
</gene>